<dbReference type="SMART" id="SM00278">
    <property type="entry name" value="HhH1"/>
    <property type="match status" value="2"/>
</dbReference>
<feature type="region of interest" description="Disordered" evidence="1">
    <location>
        <begin position="30"/>
        <end position="69"/>
    </location>
</feature>
<dbReference type="GO" id="GO:0003677">
    <property type="term" value="F:DNA binding"/>
    <property type="evidence" value="ECO:0007669"/>
    <property type="project" value="InterPro"/>
</dbReference>
<dbReference type="GO" id="GO:0006281">
    <property type="term" value="P:DNA repair"/>
    <property type="evidence" value="ECO:0007669"/>
    <property type="project" value="InterPro"/>
</dbReference>
<evidence type="ECO:0000313" key="5">
    <source>
        <dbReference type="Proteomes" id="UP000275356"/>
    </source>
</evidence>
<dbReference type="EMBL" id="RKHQ01000002">
    <property type="protein sequence ID" value="ROR93221.1"/>
    <property type="molecule type" value="Genomic_DNA"/>
</dbReference>
<feature type="compositionally biased region" description="Basic residues" evidence="1">
    <location>
        <begin position="55"/>
        <end position="69"/>
    </location>
</feature>
<dbReference type="GO" id="GO:0015627">
    <property type="term" value="C:type II protein secretion system complex"/>
    <property type="evidence" value="ECO:0007669"/>
    <property type="project" value="TreeGrafter"/>
</dbReference>
<dbReference type="RefSeq" id="WP_148059623.1">
    <property type="nucleotide sequence ID" value="NZ_RKHQ01000002.1"/>
</dbReference>
<sequence>MSSRQRAQQERLHRLTRVAYLASEGVAAWDSDATGDAEPASPEGAGSAERAMSERRRRGPAQSRGRRRLDRRALAGAGVALLALVALVAVRAVALTPDVVAVPDAPDVVAMSPGVSDPVVDPAADSAVVDGQLGPASTDPTAVASSGASAGSVTLVVHVAGHVNEPGVVELDPGARLRDAVEAAGGAREDADLDAVNLARPVSDAEQIYVPALGEELPPALSGTARAAGTSPAGTPGVVDLNSADAATLDTLPGIGPALADRIIAWREEHGGFQDVAEVEEVSGIGPTVMERLRDLVTV</sequence>
<dbReference type="OrthoDB" id="9758724at2"/>
<proteinExistence type="predicted"/>
<organism evidence="4 5">
    <name type="scientific">Salana multivorans</name>
    <dbReference type="NCBI Taxonomy" id="120377"/>
    <lineage>
        <taxon>Bacteria</taxon>
        <taxon>Bacillati</taxon>
        <taxon>Actinomycetota</taxon>
        <taxon>Actinomycetes</taxon>
        <taxon>Micrococcales</taxon>
        <taxon>Beutenbergiaceae</taxon>
        <taxon>Salana</taxon>
    </lineage>
</organism>
<comment type="caution">
    <text evidence="4">The sequence shown here is derived from an EMBL/GenBank/DDBJ whole genome shotgun (WGS) entry which is preliminary data.</text>
</comment>
<feature type="domain" description="Helix-hairpin-helix DNA-binding motif class 1" evidence="3">
    <location>
        <begin position="277"/>
        <end position="296"/>
    </location>
</feature>
<keyword evidence="2" id="KW-0472">Membrane</keyword>
<gene>
    <name evidence="4" type="ORF">EDD28_2629</name>
</gene>
<dbReference type="PANTHER" id="PTHR21180:SF32">
    <property type="entry name" value="ENDONUCLEASE_EXONUCLEASE_PHOSPHATASE FAMILY DOMAIN-CONTAINING PROTEIN 1"/>
    <property type="match status" value="1"/>
</dbReference>
<evidence type="ECO:0000256" key="2">
    <source>
        <dbReference type="SAM" id="Phobius"/>
    </source>
</evidence>
<dbReference type="InterPro" id="IPR003583">
    <property type="entry name" value="Hlx-hairpin-Hlx_DNA-bd_motif"/>
</dbReference>
<reference evidence="4 5" key="1">
    <citation type="submission" date="2018-11" db="EMBL/GenBank/DDBJ databases">
        <title>Sequencing the genomes of 1000 actinobacteria strains.</title>
        <authorList>
            <person name="Klenk H.-P."/>
        </authorList>
    </citation>
    <scope>NUCLEOTIDE SEQUENCE [LARGE SCALE GENOMIC DNA]</scope>
    <source>
        <strain evidence="4 5">DSM 13521</strain>
    </source>
</reference>
<dbReference type="Gene3D" id="3.10.560.10">
    <property type="entry name" value="Outer membrane lipoprotein wza domain like"/>
    <property type="match status" value="1"/>
</dbReference>
<keyword evidence="2" id="KW-1133">Transmembrane helix</keyword>
<evidence type="ECO:0000256" key="1">
    <source>
        <dbReference type="SAM" id="MobiDB-lite"/>
    </source>
</evidence>
<keyword evidence="2" id="KW-0812">Transmembrane</keyword>
<dbReference type="InterPro" id="IPR010994">
    <property type="entry name" value="RuvA_2-like"/>
</dbReference>
<protein>
    <submittedName>
        <fullName evidence="4">Competence protein ComEA</fullName>
    </submittedName>
</protein>
<dbReference type="InterPro" id="IPR019554">
    <property type="entry name" value="Soluble_ligand-bd"/>
</dbReference>
<dbReference type="Proteomes" id="UP000275356">
    <property type="component" value="Unassembled WGS sequence"/>
</dbReference>
<dbReference type="PANTHER" id="PTHR21180">
    <property type="entry name" value="ENDONUCLEASE/EXONUCLEASE/PHOSPHATASE FAMILY DOMAIN-CONTAINING PROTEIN 1"/>
    <property type="match status" value="1"/>
</dbReference>
<dbReference type="InterPro" id="IPR051675">
    <property type="entry name" value="Endo/Exo/Phosphatase_dom_1"/>
</dbReference>
<feature type="transmembrane region" description="Helical" evidence="2">
    <location>
        <begin position="73"/>
        <end position="94"/>
    </location>
</feature>
<feature type="domain" description="Helix-hairpin-helix DNA-binding motif class 1" evidence="3">
    <location>
        <begin position="247"/>
        <end position="266"/>
    </location>
</feature>
<evidence type="ECO:0000259" key="3">
    <source>
        <dbReference type="SMART" id="SM00278"/>
    </source>
</evidence>
<dbReference type="Gene3D" id="1.10.150.280">
    <property type="entry name" value="AF1531-like domain"/>
    <property type="match status" value="1"/>
</dbReference>
<dbReference type="GO" id="GO:0015628">
    <property type="term" value="P:protein secretion by the type II secretion system"/>
    <property type="evidence" value="ECO:0007669"/>
    <property type="project" value="TreeGrafter"/>
</dbReference>
<evidence type="ECO:0000313" key="4">
    <source>
        <dbReference type="EMBL" id="ROR93221.1"/>
    </source>
</evidence>
<dbReference type="SUPFAM" id="SSF142984">
    <property type="entry name" value="Nqo1 middle domain-like"/>
    <property type="match status" value="1"/>
</dbReference>
<dbReference type="Pfam" id="PF10531">
    <property type="entry name" value="SLBB"/>
    <property type="match status" value="1"/>
</dbReference>
<keyword evidence="5" id="KW-1185">Reference proteome</keyword>
<name>A0A3N2D0E1_9MICO</name>
<dbReference type="Pfam" id="PF12836">
    <property type="entry name" value="HHH_3"/>
    <property type="match status" value="1"/>
</dbReference>
<dbReference type="SUPFAM" id="SSF47781">
    <property type="entry name" value="RuvA domain 2-like"/>
    <property type="match status" value="1"/>
</dbReference>
<dbReference type="AlphaFoldDB" id="A0A3N2D0E1"/>
<accession>A0A3N2D0E1</accession>